<feature type="domain" description="DUF6791" evidence="2">
    <location>
        <begin position="10"/>
        <end position="158"/>
    </location>
</feature>
<protein>
    <submittedName>
        <fullName evidence="3">Uncharacterized protein</fullName>
    </submittedName>
</protein>
<reference evidence="3 4" key="1">
    <citation type="submission" date="2015-06" db="EMBL/GenBank/DDBJ databases">
        <authorList>
            <person name="Hoefler B.C."/>
            <person name="Straight P.D."/>
        </authorList>
    </citation>
    <scope>NUCLEOTIDE SEQUENCE [LARGE SCALE GENOMIC DNA]</scope>
    <source>
        <strain evidence="3 4">NRRL 3427</strain>
    </source>
</reference>
<dbReference type="NCBIfam" id="NF004805">
    <property type="entry name" value="PRK06153.1-4"/>
    <property type="match status" value="1"/>
</dbReference>
<dbReference type="InterPro" id="IPR000594">
    <property type="entry name" value="ThiF_NAD_FAD-bd"/>
</dbReference>
<dbReference type="OrthoDB" id="8773615at2"/>
<dbReference type="Pfam" id="PF20590">
    <property type="entry name" value="DUF6791"/>
    <property type="match status" value="1"/>
</dbReference>
<dbReference type="CDD" id="cd01483">
    <property type="entry name" value="E1_enzyme_family"/>
    <property type="match status" value="1"/>
</dbReference>
<proteinExistence type="predicted"/>
<sequence length="389" mass="42809">MSIALLARDPDLSRLLDDGYDVVVRAGHIVVQRIPYVTENRTVEYGFLTYPVTVSGDRVVSDTDHRIWFGGSTPCTEHGRPLTLANPETRVIAEDMQANFMLSSKPTPNGYPDQYTKITAYTRIIADHAYALDPSATPTPGAAWQEIDDDSPFAYRDTATPRAGITAINRRFRGQRIVIVGLGGSGSYILDQVAKTEVDSILLIDGDTFDNHNAFRAPGAPTLDTLRARPPKATYLASVYANMHRSVTGCEQYLDECNLDLLEGATFVFLASDDAASKPAIINWIEAHDVPFIDVGMGIEEIDGRLSGLLRITTSLPGRREAARRRIPKPAPERDAYASNIQTSDLNALNAILAVIRWKRALGIYADATDEAHTTYSLITNEIANEDRR</sequence>
<evidence type="ECO:0000259" key="1">
    <source>
        <dbReference type="Pfam" id="PF00899"/>
    </source>
</evidence>
<evidence type="ECO:0000259" key="2">
    <source>
        <dbReference type="Pfam" id="PF20590"/>
    </source>
</evidence>
<evidence type="ECO:0000313" key="3">
    <source>
        <dbReference type="EMBL" id="KOG33788.1"/>
    </source>
</evidence>
<dbReference type="Gene3D" id="3.40.50.720">
    <property type="entry name" value="NAD(P)-binding Rossmann-like Domain"/>
    <property type="match status" value="1"/>
</dbReference>
<name>A0A0L8L6D8_STRVR</name>
<evidence type="ECO:0000313" key="4">
    <source>
        <dbReference type="Proteomes" id="UP000037023"/>
    </source>
</evidence>
<dbReference type="AlphaFoldDB" id="A0A0L8L6D8"/>
<dbReference type="InterPro" id="IPR035985">
    <property type="entry name" value="Ubiquitin-activating_enz"/>
</dbReference>
<dbReference type="PATRIC" id="fig|1938.6.peg.1684"/>
<dbReference type="SUPFAM" id="SSF69572">
    <property type="entry name" value="Activating enzymes of the ubiquitin-like proteins"/>
    <property type="match status" value="1"/>
</dbReference>
<dbReference type="RefSeq" id="WP_033204303.1">
    <property type="nucleotide sequence ID" value="NZ_LGUP01000048.1"/>
</dbReference>
<gene>
    <name evidence="3" type="ORF">ADK34_07690</name>
</gene>
<dbReference type="GO" id="GO:0008641">
    <property type="term" value="F:ubiquitin-like modifier activating enzyme activity"/>
    <property type="evidence" value="ECO:0007669"/>
    <property type="project" value="InterPro"/>
</dbReference>
<dbReference type="Proteomes" id="UP000037023">
    <property type="component" value="Unassembled WGS sequence"/>
</dbReference>
<dbReference type="EMBL" id="LGUP01000048">
    <property type="protein sequence ID" value="KOG33788.1"/>
    <property type="molecule type" value="Genomic_DNA"/>
</dbReference>
<feature type="domain" description="THIF-type NAD/FAD binding fold" evidence="1">
    <location>
        <begin position="171"/>
        <end position="355"/>
    </location>
</feature>
<comment type="caution">
    <text evidence="3">The sequence shown here is derived from an EMBL/GenBank/DDBJ whole genome shotgun (WGS) entry which is preliminary data.</text>
</comment>
<dbReference type="InterPro" id="IPR046741">
    <property type="entry name" value="DUF6791"/>
</dbReference>
<organism evidence="3 4">
    <name type="scientific">Streptomyces viridochromogenes</name>
    <dbReference type="NCBI Taxonomy" id="1938"/>
    <lineage>
        <taxon>Bacteria</taxon>
        <taxon>Bacillati</taxon>
        <taxon>Actinomycetota</taxon>
        <taxon>Actinomycetes</taxon>
        <taxon>Kitasatosporales</taxon>
        <taxon>Streptomycetaceae</taxon>
        <taxon>Streptomyces</taxon>
    </lineage>
</organism>
<dbReference type="NCBIfam" id="NF004804">
    <property type="entry name" value="PRK06153.1-3"/>
    <property type="match status" value="1"/>
</dbReference>
<accession>A0A0L8L6D8</accession>
<dbReference type="Pfam" id="PF00899">
    <property type="entry name" value="ThiF"/>
    <property type="match status" value="1"/>
</dbReference>